<proteinExistence type="predicted"/>
<comment type="caution">
    <text evidence="2">The sequence shown here is derived from an EMBL/GenBank/DDBJ whole genome shotgun (WGS) entry which is preliminary data.</text>
</comment>
<evidence type="ECO:0000256" key="1">
    <source>
        <dbReference type="SAM" id="SignalP"/>
    </source>
</evidence>
<keyword evidence="3" id="KW-1185">Reference proteome</keyword>
<feature type="chain" id="PRO_5024314197" evidence="1">
    <location>
        <begin position="22"/>
        <end position="162"/>
    </location>
</feature>
<evidence type="ECO:0000313" key="3">
    <source>
        <dbReference type="Proteomes" id="UP000306585"/>
    </source>
</evidence>
<name>A0A5R9GN81_9PROT</name>
<gene>
    <name evidence="2" type="ORF">FEF65_10255</name>
</gene>
<reference evidence="2 3" key="1">
    <citation type="journal article" date="2019" name="Appl. Environ. Microbiol.">
        <title>Environmental Evidence and Genomic Insight of Iron-oxidizing Bacteria Preference Towards More Corrosion Resistant Stainless Steel at Higher Salinities.</title>
        <authorList>
            <person name="Garrison C.E."/>
            <person name="Price K.A."/>
            <person name="Field E.K."/>
        </authorList>
    </citation>
    <scope>NUCLEOTIDE SEQUENCE [LARGE SCALE GENOMIC DNA]</scope>
    <source>
        <strain evidence="2 3">P3</strain>
    </source>
</reference>
<accession>A0A5R9GN81</accession>
<dbReference type="RefSeq" id="WP_138239715.1">
    <property type="nucleotide sequence ID" value="NZ_VBRY01000009.1"/>
</dbReference>
<evidence type="ECO:0000313" key="2">
    <source>
        <dbReference type="EMBL" id="TLS66535.1"/>
    </source>
</evidence>
<feature type="signal peptide" evidence="1">
    <location>
        <begin position="1"/>
        <end position="21"/>
    </location>
</feature>
<sequence length="162" mass="17947">MKRLAGLILCMVLTPSSSVFAAEPDTSLPDAMQHMVTAPDIDFLALRDPFASYLPTVVSSGRSVVAENQLRLSNHEREELENFDLESLRLVAIFSMGGERVAMIEDSTSKGYTLHRGNYLGKHNGRIEKITDDTVFLVEQVLNPAGDIIDRQVTLTLNEVNQ</sequence>
<protein>
    <submittedName>
        <fullName evidence="2">Pilus assembly protein PilP</fullName>
    </submittedName>
</protein>
<dbReference type="Gene3D" id="2.30.30.830">
    <property type="match status" value="1"/>
</dbReference>
<dbReference type="InterPro" id="IPR007446">
    <property type="entry name" value="PilP"/>
</dbReference>
<keyword evidence="1" id="KW-0732">Signal</keyword>
<organism evidence="2 3">
    <name type="scientific">Mariprofundus erugo</name>
    <dbReference type="NCBI Taxonomy" id="2528639"/>
    <lineage>
        <taxon>Bacteria</taxon>
        <taxon>Pseudomonadati</taxon>
        <taxon>Pseudomonadota</taxon>
        <taxon>Candidatius Mariprofundia</taxon>
        <taxon>Mariprofundales</taxon>
        <taxon>Mariprofundaceae</taxon>
        <taxon>Mariprofundus</taxon>
    </lineage>
</organism>
<dbReference type="OrthoDB" id="5296580at2"/>
<dbReference type="EMBL" id="VBRY01000009">
    <property type="protein sequence ID" value="TLS66535.1"/>
    <property type="molecule type" value="Genomic_DNA"/>
</dbReference>
<dbReference type="Pfam" id="PF04351">
    <property type="entry name" value="PilP"/>
    <property type="match status" value="1"/>
</dbReference>
<dbReference type="Proteomes" id="UP000306585">
    <property type="component" value="Unassembled WGS sequence"/>
</dbReference>
<dbReference type="AlphaFoldDB" id="A0A5R9GN81"/>